<name>A0AAV4WMZ5_CAEEX</name>
<protein>
    <submittedName>
        <fullName evidence="1">Uncharacterized protein</fullName>
    </submittedName>
</protein>
<evidence type="ECO:0000313" key="2">
    <source>
        <dbReference type="Proteomes" id="UP001054945"/>
    </source>
</evidence>
<reference evidence="1 2" key="1">
    <citation type="submission" date="2021-06" db="EMBL/GenBank/DDBJ databases">
        <title>Caerostris extrusa draft genome.</title>
        <authorList>
            <person name="Kono N."/>
            <person name="Arakawa K."/>
        </authorList>
    </citation>
    <scope>NUCLEOTIDE SEQUENCE [LARGE SCALE GENOMIC DNA]</scope>
</reference>
<accession>A0AAV4WMZ5</accession>
<organism evidence="1 2">
    <name type="scientific">Caerostris extrusa</name>
    <name type="common">Bark spider</name>
    <name type="synonym">Caerostris bankana</name>
    <dbReference type="NCBI Taxonomy" id="172846"/>
    <lineage>
        <taxon>Eukaryota</taxon>
        <taxon>Metazoa</taxon>
        <taxon>Ecdysozoa</taxon>
        <taxon>Arthropoda</taxon>
        <taxon>Chelicerata</taxon>
        <taxon>Arachnida</taxon>
        <taxon>Araneae</taxon>
        <taxon>Araneomorphae</taxon>
        <taxon>Entelegynae</taxon>
        <taxon>Araneoidea</taxon>
        <taxon>Araneidae</taxon>
        <taxon>Caerostris</taxon>
    </lineage>
</organism>
<keyword evidence="2" id="KW-1185">Reference proteome</keyword>
<sequence length="123" mass="14073">MENFSLGCFDKLSERGKILMRGKACRVPRPLVRQRRTGPPVALINGTQPTLSGVPEGTPAGHQSLAESKDFIKLWLTSWKTFLSAVSTNWREKEDFNAGKACRLEGCFFFNYFLKKQRLLRRH</sequence>
<gene>
    <name evidence="1" type="ORF">CEXT_562891</name>
</gene>
<dbReference type="AlphaFoldDB" id="A0AAV4WMZ5"/>
<dbReference type="Proteomes" id="UP001054945">
    <property type="component" value="Unassembled WGS sequence"/>
</dbReference>
<comment type="caution">
    <text evidence="1">The sequence shown here is derived from an EMBL/GenBank/DDBJ whole genome shotgun (WGS) entry which is preliminary data.</text>
</comment>
<proteinExistence type="predicted"/>
<evidence type="ECO:0000313" key="1">
    <source>
        <dbReference type="EMBL" id="GIY84295.1"/>
    </source>
</evidence>
<dbReference type="EMBL" id="BPLR01016499">
    <property type="protein sequence ID" value="GIY84295.1"/>
    <property type="molecule type" value="Genomic_DNA"/>
</dbReference>